<comment type="caution">
    <text evidence="1">The sequence shown here is derived from an EMBL/GenBank/DDBJ whole genome shotgun (WGS) entry which is preliminary data.</text>
</comment>
<dbReference type="EMBL" id="CAKOGP040000924">
    <property type="protein sequence ID" value="CAJ1940633.1"/>
    <property type="molecule type" value="Genomic_DNA"/>
</dbReference>
<keyword evidence="2" id="KW-1185">Reference proteome</keyword>
<reference evidence="1" key="1">
    <citation type="submission" date="2023-08" db="EMBL/GenBank/DDBJ databases">
        <authorList>
            <person name="Audoor S."/>
            <person name="Bilcke G."/>
        </authorList>
    </citation>
    <scope>NUCLEOTIDE SEQUENCE</scope>
</reference>
<proteinExistence type="predicted"/>
<organism evidence="1 2">
    <name type="scientific">Cylindrotheca closterium</name>
    <dbReference type="NCBI Taxonomy" id="2856"/>
    <lineage>
        <taxon>Eukaryota</taxon>
        <taxon>Sar</taxon>
        <taxon>Stramenopiles</taxon>
        <taxon>Ochrophyta</taxon>
        <taxon>Bacillariophyta</taxon>
        <taxon>Bacillariophyceae</taxon>
        <taxon>Bacillariophycidae</taxon>
        <taxon>Bacillariales</taxon>
        <taxon>Bacillariaceae</taxon>
        <taxon>Cylindrotheca</taxon>
    </lineage>
</organism>
<accession>A0AAD2CT62</accession>
<sequence>MAFRRFTMVAFAAFVGVKSFTIMPCLQYMNRRSCRPTSPRLFDTSSNTDSSDDAPSTSKKVEFWLDLRETAILPTAALEFLRENLSDDDEDSPCLEIDIDRILVATNKAQAYREISDEDFIQPALLYVSKDNDSELCSTKDGVTESFGEIVAMNGSAGVENPLKVIQTLSSGKWIVLVQRCNEKDVEESMLNTVGDFLEIASNSISGSWLAALTSDSPLAYPSKDLVVPHSQEMGEGTNGAGVAIKCSSSTSLMQLASSIEFSGSGMSTTMLDSGILIQDVMTDKRNLPIALLLPFDVSIWRVANTLYANRTE</sequence>
<evidence type="ECO:0000313" key="2">
    <source>
        <dbReference type="Proteomes" id="UP001295423"/>
    </source>
</evidence>
<protein>
    <submittedName>
        <fullName evidence="1">Uncharacterized protein</fullName>
    </submittedName>
</protein>
<name>A0AAD2CT62_9STRA</name>
<evidence type="ECO:0000313" key="1">
    <source>
        <dbReference type="EMBL" id="CAJ1940633.1"/>
    </source>
</evidence>
<dbReference type="AlphaFoldDB" id="A0AAD2CT62"/>
<dbReference type="Proteomes" id="UP001295423">
    <property type="component" value="Unassembled WGS sequence"/>
</dbReference>
<gene>
    <name evidence="1" type="ORF">CYCCA115_LOCUS7124</name>
</gene>